<dbReference type="Pfam" id="PF01575">
    <property type="entry name" value="MaoC_dehydratas"/>
    <property type="match status" value="1"/>
</dbReference>
<keyword evidence="3" id="KW-1185">Reference proteome</keyword>
<feature type="domain" description="MaoC-like" evidence="1">
    <location>
        <begin position="11"/>
        <end position="126"/>
    </location>
</feature>
<evidence type="ECO:0000313" key="3">
    <source>
        <dbReference type="Proteomes" id="UP000559010"/>
    </source>
</evidence>
<gene>
    <name evidence="2" type="ORF">HH304_16160</name>
</gene>
<evidence type="ECO:0000313" key="2">
    <source>
        <dbReference type="EMBL" id="NMM49942.1"/>
    </source>
</evidence>
<dbReference type="SUPFAM" id="SSF54637">
    <property type="entry name" value="Thioesterase/thiol ester dehydrase-isomerase"/>
    <property type="match status" value="1"/>
</dbReference>
<dbReference type="InterPro" id="IPR029069">
    <property type="entry name" value="HotDog_dom_sf"/>
</dbReference>
<evidence type="ECO:0000259" key="1">
    <source>
        <dbReference type="Pfam" id="PF01575"/>
    </source>
</evidence>
<dbReference type="PANTHER" id="PTHR42993:SF1">
    <property type="entry name" value="MAOC-LIKE DEHYDRATASE DOMAIN-CONTAINING PROTEIN"/>
    <property type="match status" value="1"/>
</dbReference>
<dbReference type="InterPro" id="IPR002539">
    <property type="entry name" value="MaoC-like_dom"/>
</dbReference>
<dbReference type="Proteomes" id="UP000559010">
    <property type="component" value="Unassembled WGS sequence"/>
</dbReference>
<dbReference type="CDD" id="cd03450">
    <property type="entry name" value="NodN"/>
    <property type="match status" value="1"/>
</dbReference>
<dbReference type="EMBL" id="JABBNU010000010">
    <property type="protein sequence ID" value="NMM49942.1"/>
    <property type="molecule type" value="Genomic_DNA"/>
</dbReference>
<accession>A0A848JA75</accession>
<name>A0A848JA75_9BACT</name>
<comment type="caution">
    <text evidence="2">The sequence shown here is derived from an EMBL/GenBank/DDBJ whole genome shotgun (WGS) entry which is preliminary data.</text>
</comment>
<dbReference type="AlphaFoldDB" id="A0A848JA75"/>
<dbReference type="InterPro" id="IPR039375">
    <property type="entry name" value="NodN-like"/>
</dbReference>
<dbReference type="Gene3D" id="3.10.129.10">
    <property type="entry name" value="Hotdog Thioesterase"/>
    <property type="match status" value="1"/>
</dbReference>
<dbReference type="RefSeq" id="WP_169683553.1">
    <property type="nucleotide sequence ID" value="NZ_JABBNU010000010.1"/>
</dbReference>
<reference evidence="2 3" key="1">
    <citation type="submission" date="2020-04" db="EMBL/GenBank/DDBJ databases">
        <title>Flammeovirgaceae bacterium KN852 isolated from deep sea.</title>
        <authorList>
            <person name="Zhang D.-C."/>
        </authorList>
    </citation>
    <scope>NUCLEOTIDE SEQUENCE [LARGE SCALE GENOMIC DNA]</scope>
    <source>
        <strain evidence="2 3">KN852</strain>
    </source>
</reference>
<proteinExistence type="predicted"/>
<protein>
    <submittedName>
        <fullName evidence="2">MaoC family dehydratase</fullName>
    </submittedName>
</protein>
<organism evidence="2 3">
    <name type="scientific">Marinigracilibium pacificum</name>
    <dbReference type="NCBI Taxonomy" id="2729599"/>
    <lineage>
        <taxon>Bacteria</taxon>
        <taxon>Pseudomonadati</taxon>
        <taxon>Bacteroidota</taxon>
        <taxon>Cytophagia</taxon>
        <taxon>Cytophagales</taxon>
        <taxon>Flammeovirgaceae</taxon>
        <taxon>Marinigracilibium</taxon>
    </lineage>
</organism>
<dbReference type="PANTHER" id="PTHR42993">
    <property type="entry name" value="MAOC-LIKE DEHYDRATASE DOMAIN-CONTAINING PROTEIN"/>
    <property type="match status" value="1"/>
</dbReference>
<sequence>MRVVKLKDIKSLINEELTPSLWVKINQDRINIFADATDDHQWIHVDPDKAKEQSPFKRTIAHGFLSLSMLSSLMKEVLQVEDISMGINYGFEKIRFPHPVRSGDQIRLKAKIDDVEKRDGKGIHVTWSCIVEIKDVEKPACTAIWNIMLMN</sequence>